<dbReference type="PANTHER" id="PTHR30252">
    <property type="entry name" value="INNER MEMBRANE PEPTIDE TRANSPORTER"/>
    <property type="match status" value="1"/>
</dbReference>
<protein>
    <submittedName>
        <fullName evidence="9">Carbon starvation protein CstA</fullName>
    </submittedName>
</protein>
<evidence type="ECO:0000256" key="1">
    <source>
        <dbReference type="ARBA" id="ARBA00004651"/>
    </source>
</evidence>
<evidence type="ECO:0000256" key="5">
    <source>
        <dbReference type="ARBA" id="ARBA00022989"/>
    </source>
</evidence>
<feature type="transmembrane region" description="Helical" evidence="7">
    <location>
        <begin position="328"/>
        <end position="349"/>
    </location>
</feature>
<feature type="transmembrane region" description="Helical" evidence="7">
    <location>
        <begin position="369"/>
        <end position="389"/>
    </location>
</feature>
<organism evidence="9 10">
    <name type="scientific">Treponema ruminis</name>
    <dbReference type="NCBI Taxonomy" id="744515"/>
    <lineage>
        <taxon>Bacteria</taxon>
        <taxon>Pseudomonadati</taxon>
        <taxon>Spirochaetota</taxon>
        <taxon>Spirochaetia</taxon>
        <taxon>Spirochaetales</taxon>
        <taxon>Treponemataceae</taxon>
        <taxon>Treponema</taxon>
    </lineage>
</organism>
<comment type="subcellular location">
    <subcellularLocation>
        <location evidence="1">Cell membrane</location>
        <topology evidence="1">Multi-pass membrane protein</topology>
    </subcellularLocation>
</comment>
<evidence type="ECO:0000256" key="4">
    <source>
        <dbReference type="ARBA" id="ARBA00022692"/>
    </source>
</evidence>
<dbReference type="GO" id="GO:0009267">
    <property type="term" value="P:cellular response to starvation"/>
    <property type="evidence" value="ECO:0007669"/>
    <property type="project" value="InterPro"/>
</dbReference>
<evidence type="ECO:0000256" key="3">
    <source>
        <dbReference type="ARBA" id="ARBA00022475"/>
    </source>
</evidence>
<dbReference type="GO" id="GO:0005886">
    <property type="term" value="C:plasma membrane"/>
    <property type="evidence" value="ECO:0007669"/>
    <property type="project" value="UniProtKB-SubCell"/>
</dbReference>
<feature type="transmembrane region" description="Helical" evidence="7">
    <location>
        <begin position="270"/>
        <end position="294"/>
    </location>
</feature>
<keyword evidence="3" id="KW-1003">Cell membrane</keyword>
<keyword evidence="4 7" id="KW-0812">Transmembrane</keyword>
<evidence type="ECO:0000256" key="2">
    <source>
        <dbReference type="ARBA" id="ARBA00007755"/>
    </source>
</evidence>
<feature type="transmembrane region" description="Helical" evidence="7">
    <location>
        <begin position="184"/>
        <end position="205"/>
    </location>
</feature>
<feature type="transmembrane region" description="Helical" evidence="7">
    <location>
        <begin position="425"/>
        <end position="445"/>
    </location>
</feature>
<evidence type="ECO:0000256" key="7">
    <source>
        <dbReference type="SAM" id="Phobius"/>
    </source>
</evidence>
<feature type="domain" description="CstA N-terminal" evidence="8">
    <location>
        <begin position="2"/>
        <end position="143"/>
    </location>
</feature>
<name>A0A7W8G6Q9_9SPIR</name>
<dbReference type="AlphaFoldDB" id="A0A7W8G6Q9"/>
<dbReference type="RefSeq" id="WP_184656421.1">
    <property type="nucleotide sequence ID" value="NZ_JACHFQ010000001.1"/>
</dbReference>
<reference evidence="9 10" key="1">
    <citation type="submission" date="2020-08" db="EMBL/GenBank/DDBJ databases">
        <title>Genomic Encyclopedia of Type Strains, Phase IV (KMG-IV): sequencing the most valuable type-strain genomes for metagenomic binning, comparative biology and taxonomic classification.</title>
        <authorList>
            <person name="Goeker M."/>
        </authorList>
    </citation>
    <scope>NUCLEOTIDE SEQUENCE [LARGE SCALE GENOMIC DNA]</scope>
    <source>
        <strain evidence="9 10">DSM 103462</strain>
    </source>
</reference>
<feature type="transmembrane region" description="Helical" evidence="7">
    <location>
        <begin position="457"/>
        <end position="483"/>
    </location>
</feature>
<feature type="transmembrane region" description="Helical" evidence="7">
    <location>
        <begin position="232"/>
        <end position="249"/>
    </location>
</feature>
<dbReference type="EMBL" id="JACHFQ010000001">
    <property type="protein sequence ID" value="MBB5224787.1"/>
    <property type="molecule type" value="Genomic_DNA"/>
</dbReference>
<dbReference type="InterPro" id="IPR003706">
    <property type="entry name" value="CstA_N"/>
</dbReference>
<feature type="transmembrane region" description="Helical" evidence="7">
    <location>
        <begin position="160"/>
        <end position="177"/>
    </location>
</feature>
<comment type="caution">
    <text evidence="9">The sequence shown here is derived from an EMBL/GenBank/DDBJ whole genome shotgun (WGS) entry which is preliminary data.</text>
</comment>
<dbReference type="Pfam" id="PF02554">
    <property type="entry name" value="CstA"/>
    <property type="match status" value="2"/>
</dbReference>
<dbReference type="InterPro" id="IPR051605">
    <property type="entry name" value="CstA"/>
</dbReference>
<accession>A0A7W8G6Q9</accession>
<feature type="transmembrane region" description="Helical" evidence="7">
    <location>
        <begin position="395"/>
        <end position="416"/>
    </location>
</feature>
<evidence type="ECO:0000313" key="10">
    <source>
        <dbReference type="Proteomes" id="UP000518887"/>
    </source>
</evidence>
<evidence type="ECO:0000259" key="8">
    <source>
        <dbReference type="Pfam" id="PF02554"/>
    </source>
</evidence>
<proteinExistence type="inferred from homology"/>
<dbReference type="Proteomes" id="UP000518887">
    <property type="component" value="Unassembled WGS sequence"/>
</dbReference>
<keyword evidence="6 7" id="KW-0472">Membrane</keyword>
<feature type="domain" description="CstA N-terminal" evidence="8">
    <location>
        <begin position="157"/>
        <end position="288"/>
    </location>
</feature>
<evidence type="ECO:0000256" key="6">
    <source>
        <dbReference type="ARBA" id="ARBA00023136"/>
    </source>
</evidence>
<keyword evidence="5 7" id="KW-1133">Transmembrane helix</keyword>
<evidence type="ECO:0000313" key="9">
    <source>
        <dbReference type="EMBL" id="MBB5224787.1"/>
    </source>
</evidence>
<dbReference type="PANTHER" id="PTHR30252:SF4">
    <property type="entry name" value="CARBON STARVATION"/>
    <property type="match status" value="1"/>
</dbReference>
<feature type="transmembrane region" description="Helical" evidence="7">
    <location>
        <begin position="79"/>
        <end position="101"/>
    </location>
</feature>
<comment type="similarity">
    <text evidence="2">Belongs to the peptide transporter carbon starvation (CstA) (TC 2.A.114) family.</text>
</comment>
<feature type="transmembrane region" description="Helical" evidence="7">
    <location>
        <begin position="128"/>
        <end position="148"/>
    </location>
</feature>
<sequence>MVTFFVALAILIGGYFVYGSLVEKIFKPTDNPTPAVANPDGVDYVPIPAAKAFLIQLLNIAGLGPIFGAISGAMWGPSVYIWIVAGTLLAGAVHDFTAGMLSERNDGASISEVTGKYLGPVMHNVMRVFSVVLLVLVGVVFMVGPAGLLAKLTPGMSVKLWTIIILCYYFLATLLPIDKIIGKVYPFFGILLILMAVGIIIGTMIHSGERPMMELTLKNLYPGNVDGTGVKPIWPLMFITVACGAISGFHATQSPIVSRCIKSEKEGRRIFYGAMVAEGIIALIWASAAVAFFWNKDGSGSGLSALKAIGGGNSSSVYEMCVALLGKVGGPIALLGVIVCPITSGDTAFRSARMTIFDWFKLDEKKIKVRLSAAIPLLLIGYAISFINYNVVWRYFSWSNQTLAMIVLWAGAVYLATNYENKNRCWIAAIPATFMSAVSITYLMYAPECINLGAKGATGLTISYTVGVIAAVVFLAIFLFTTYRNPAASLERQKAVVIGRK</sequence>
<keyword evidence="10" id="KW-1185">Reference proteome</keyword>
<gene>
    <name evidence="9" type="ORF">HNP76_000127</name>
</gene>